<dbReference type="Proteomes" id="UP000826195">
    <property type="component" value="Unassembled WGS sequence"/>
</dbReference>
<proteinExistence type="predicted"/>
<dbReference type="EMBL" id="JAHXZJ010001509">
    <property type="protein sequence ID" value="KAH0551228.1"/>
    <property type="molecule type" value="Genomic_DNA"/>
</dbReference>
<protein>
    <submittedName>
        <fullName evidence="1">Uncharacterized protein</fullName>
    </submittedName>
</protein>
<organism evidence="1 2">
    <name type="scientific">Cotesia glomerata</name>
    <name type="common">Lepidopteran parasitic wasp</name>
    <name type="synonym">Apanteles glomeratus</name>
    <dbReference type="NCBI Taxonomy" id="32391"/>
    <lineage>
        <taxon>Eukaryota</taxon>
        <taxon>Metazoa</taxon>
        <taxon>Ecdysozoa</taxon>
        <taxon>Arthropoda</taxon>
        <taxon>Hexapoda</taxon>
        <taxon>Insecta</taxon>
        <taxon>Pterygota</taxon>
        <taxon>Neoptera</taxon>
        <taxon>Endopterygota</taxon>
        <taxon>Hymenoptera</taxon>
        <taxon>Apocrita</taxon>
        <taxon>Ichneumonoidea</taxon>
        <taxon>Braconidae</taxon>
        <taxon>Microgastrinae</taxon>
        <taxon>Cotesia</taxon>
    </lineage>
</organism>
<sequence length="303" mass="35152">MSLATKLQIWDLEKKTQNIKNSIGDISETNENNLDMSRHTKESSIITSNLNDSIVKDHSYHLSSSPLVEIKIEKLDPVIINQEKTNTRTFLFVADFLSTGLMQETCTTIYSKRFEILYPLYKDSDVNETHIINCFDNVNPLWQKLFHDEPSVFEDYLCLSPSCEGYKRNAQNLAVNYNKLVDPILKSLEKSIIFEGISKGLYCHKCKQNNLICTRTLNAYVYIELDVPIAGTQQSKRYKLKNFPKHINLLEKNLLGEQKQLNYRLSGVIGYQDKHYIAYCQNLSGHGNILMTVWHHQRNKFIY</sequence>
<gene>
    <name evidence="1" type="ORF">KQX54_000884</name>
</gene>
<keyword evidence="2" id="KW-1185">Reference proteome</keyword>
<evidence type="ECO:0000313" key="2">
    <source>
        <dbReference type="Proteomes" id="UP000826195"/>
    </source>
</evidence>
<reference evidence="1 2" key="1">
    <citation type="journal article" date="2021" name="J. Hered.">
        <title>A chromosome-level genome assembly of the parasitoid wasp, Cotesia glomerata (Hymenoptera: Braconidae).</title>
        <authorList>
            <person name="Pinto B.J."/>
            <person name="Weis J.J."/>
            <person name="Gamble T."/>
            <person name="Ode P.J."/>
            <person name="Paul R."/>
            <person name="Zaspel J.M."/>
        </authorList>
    </citation>
    <scope>NUCLEOTIDE SEQUENCE [LARGE SCALE GENOMIC DNA]</scope>
    <source>
        <strain evidence="1">CgM1</strain>
    </source>
</reference>
<dbReference type="AlphaFoldDB" id="A0AAV7IDV5"/>
<accession>A0AAV7IDV5</accession>
<evidence type="ECO:0000313" key="1">
    <source>
        <dbReference type="EMBL" id="KAH0551228.1"/>
    </source>
</evidence>
<comment type="caution">
    <text evidence="1">The sequence shown here is derived from an EMBL/GenBank/DDBJ whole genome shotgun (WGS) entry which is preliminary data.</text>
</comment>
<name>A0AAV7IDV5_COTGL</name>